<dbReference type="PANTHER" id="PTHR24221:SF620">
    <property type="entry name" value="ABC TRANSMEMBRANE TYPE-1 DOMAIN-CONTAINING PROTEIN"/>
    <property type="match status" value="1"/>
</dbReference>
<keyword evidence="3 5" id="KW-1133">Transmembrane helix</keyword>
<organism evidence="7 8">
    <name type="scientific">Lagenidium giganteum</name>
    <dbReference type="NCBI Taxonomy" id="4803"/>
    <lineage>
        <taxon>Eukaryota</taxon>
        <taxon>Sar</taxon>
        <taxon>Stramenopiles</taxon>
        <taxon>Oomycota</taxon>
        <taxon>Peronosporomycetes</taxon>
        <taxon>Pythiales</taxon>
        <taxon>Pythiaceae</taxon>
    </lineage>
</organism>
<reference evidence="7" key="1">
    <citation type="submission" date="2022-11" db="EMBL/GenBank/DDBJ databases">
        <authorList>
            <person name="Morgan W.R."/>
            <person name="Tartar A."/>
        </authorList>
    </citation>
    <scope>NUCLEOTIDE SEQUENCE</scope>
    <source>
        <strain evidence="7">ARSEF 373</strain>
    </source>
</reference>
<dbReference type="GO" id="GO:0016020">
    <property type="term" value="C:membrane"/>
    <property type="evidence" value="ECO:0007669"/>
    <property type="project" value="UniProtKB-SubCell"/>
</dbReference>
<evidence type="ECO:0000256" key="3">
    <source>
        <dbReference type="ARBA" id="ARBA00022989"/>
    </source>
</evidence>
<dbReference type="GO" id="GO:0140359">
    <property type="term" value="F:ABC-type transporter activity"/>
    <property type="evidence" value="ECO:0007669"/>
    <property type="project" value="InterPro"/>
</dbReference>
<dbReference type="InterPro" id="IPR003439">
    <property type="entry name" value="ABC_transporter-like_ATP-bd"/>
</dbReference>
<dbReference type="PANTHER" id="PTHR24221">
    <property type="entry name" value="ATP-BINDING CASSETTE SUB-FAMILY B"/>
    <property type="match status" value="1"/>
</dbReference>
<dbReference type="SUPFAM" id="SSF90123">
    <property type="entry name" value="ABC transporter transmembrane region"/>
    <property type="match status" value="1"/>
</dbReference>
<dbReference type="InterPro" id="IPR011527">
    <property type="entry name" value="ABC1_TM_dom"/>
</dbReference>
<protein>
    <recommendedName>
        <fullName evidence="6">ABC transmembrane type-1 domain-containing protein</fullName>
    </recommendedName>
</protein>
<dbReference type="Gene3D" id="1.20.1560.10">
    <property type="entry name" value="ABC transporter type 1, transmembrane domain"/>
    <property type="match status" value="1"/>
</dbReference>
<dbReference type="AlphaFoldDB" id="A0AAV2YM10"/>
<feature type="transmembrane region" description="Helical" evidence="5">
    <location>
        <begin position="175"/>
        <end position="195"/>
    </location>
</feature>
<dbReference type="EMBL" id="DAKRPA010000180">
    <property type="protein sequence ID" value="DAZ96037.1"/>
    <property type="molecule type" value="Genomic_DNA"/>
</dbReference>
<sequence length="485" mass="54606">MKMAAPVKESTPLLKAQSTYTEVDIDDLEDPKARKVSVWQLRMLLVPYFWPKTWALRFRVALAFVLMLGSRGFKVLAPLFLRQATNELSVSPLVALPYFAIGMYCVSLFWFSCAKQLQTYIYMTVKQHAYQDVAAKLFGHLHELSMHFHLTKKTGKVLRCLDRGSSSTDSIVNVIFFRLLPTLIEVGVVSAIFVVSFKEKILTYVCLSGIALYIIITAVGTHFRLKFKKQTNQHDNKASEKAVDSLTNFETVKYFCTEEYELNRYMWSINLFQVSQLSTRGLLNAIVGMQQFIQQTCLVVCLLIVARNIRAGTMTIGDFVAVAAYVANIFKPLDSLGNIYNTIVQSFVDMESLVELLLVDPDVKDKPNALPLVVHRDASKVEFRDVSFVYPSQPEANGLKNVSFTVPSGETTAIVGPTGSGKTTISRLLFRFYDVARGSVIINDQDISAVRQKSLRQNIGIVPQDTVMFNDSIRYNVRLRCCIDG</sequence>
<keyword evidence="8" id="KW-1185">Reference proteome</keyword>
<name>A0AAV2YM10_9STRA</name>
<evidence type="ECO:0000256" key="5">
    <source>
        <dbReference type="SAM" id="Phobius"/>
    </source>
</evidence>
<dbReference type="Gene3D" id="3.40.50.300">
    <property type="entry name" value="P-loop containing nucleotide triphosphate hydrolases"/>
    <property type="match status" value="1"/>
</dbReference>
<dbReference type="PROSITE" id="PS50929">
    <property type="entry name" value="ABC_TM1F"/>
    <property type="match status" value="1"/>
</dbReference>
<dbReference type="Proteomes" id="UP001146120">
    <property type="component" value="Unassembled WGS sequence"/>
</dbReference>
<evidence type="ECO:0000259" key="6">
    <source>
        <dbReference type="PROSITE" id="PS50929"/>
    </source>
</evidence>
<feature type="domain" description="ABC transmembrane type-1" evidence="6">
    <location>
        <begin position="61"/>
        <end position="345"/>
    </location>
</feature>
<dbReference type="InterPro" id="IPR036640">
    <property type="entry name" value="ABC1_TM_sf"/>
</dbReference>
<evidence type="ECO:0000256" key="2">
    <source>
        <dbReference type="ARBA" id="ARBA00022692"/>
    </source>
</evidence>
<feature type="transmembrane region" description="Helical" evidence="5">
    <location>
        <begin position="60"/>
        <end position="81"/>
    </location>
</feature>
<proteinExistence type="predicted"/>
<evidence type="ECO:0000313" key="8">
    <source>
        <dbReference type="Proteomes" id="UP001146120"/>
    </source>
</evidence>
<dbReference type="SUPFAM" id="SSF52540">
    <property type="entry name" value="P-loop containing nucleoside triphosphate hydrolases"/>
    <property type="match status" value="1"/>
</dbReference>
<dbReference type="Pfam" id="PF00005">
    <property type="entry name" value="ABC_tran"/>
    <property type="match status" value="1"/>
</dbReference>
<dbReference type="InterPro" id="IPR039421">
    <property type="entry name" value="Type_1_exporter"/>
</dbReference>
<keyword evidence="2 5" id="KW-0812">Transmembrane</keyword>
<keyword evidence="4 5" id="KW-0472">Membrane</keyword>
<comment type="subcellular location">
    <subcellularLocation>
        <location evidence="1">Membrane</location>
        <topology evidence="1">Multi-pass membrane protein</topology>
    </subcellularLocation>
</comment>
<reference evidence="7" key="2">
    <citation type="journal article" date="2023" name="Microbiol Resour">
        <title>Decontamination and Annotation of the Draft Genome Sequence of the Oomycete Lagenidium giganteum ARSEF 373.</title>
        <authorList>
            <person name="Morgan W.R."/>
            <person name="Tartar A."/>
        </authorList>
    </citation>
    <scope>NUCLEOTIDE SEQUENCE</scope>
    <source>
        <strain evidence="7">ARSEF 373</strain>
    </source>
</reference>
<dbReference type="InterPro" id="IPR027417">
    <property type="entry name" value="P-loop_NTPase"/>
</dbReference>
<comment type="caution">
    <text evidence="7">The sequence shown here is derived from an EMBL/GenBank/DDBJ whole genome shotgun (WGS) entry which is preliminary data.</text>
</comment>
<feature type="transmembrane region" description="Helical" evidence="5">
    <location>
        <begin position="93"/>
        <end position="113"/>
    </location>
</feature>
<dbReference type="GO" id="GO:0016887">
    <property type="term" value="F:ATP hydrolysis activity"/>
    <property type="evidence" value="ECO:0007669"/>
    <property type="project" value="InterPro"/>
</dbReference>
<evidence type="ECO:0000256" key="4">
    <source>
        <dbReference type="ARBA" id="ARBA00023136"/>
    </source>
</evidence>
<accession>A0AAV2YM10</accession>
<gene>
    <name evidence="7" type="ORF">N0F65_000032</name>
</gene>
<feature type="transmembrane region" description="Helical" evidence="5">
    <location>
        <begin position="201"/>
        <end position="223"/>
    </location>
</feature>
<evidence type="ECO:0000313" key="7">
    <source>
        <dbReference type="EMBL" id="DAZ96037.1"/>
    </source>
</evidence>
<dbReference type="Pfam" id="PF00664">
    <property type="entry name" value="ABC_membrane"/>
    <property type="match status" value="1"/>
</dbReference>
<dbReference type="GO" id="GO:0005524">
    <property type="term" value="F:ATP binding"/>
    <property type="evidence" value="ECO:0007669"/>
    <property type="project" value="InterPro"/>
</dbReference>
<evidence type="ECO:0000256" key="1">
    <source>
        <dbReference type="ARBA" id="ARBA00004141"/>
    </source>
</evidence>